<accession>A0ABV7D6K7</accession>
<dbReference type="PANTHER" id="PTHR46142">
    <property type="match status" value="1"/>
</dbReference>
<dbReference type="Proteomes" id="UP001595444">
    <property type="component" value="Unassembled WGS sequence"/>
</dbReference>
<dbReference type="PANTHER" id="PTHR46142:SF3">
    <property type="entry name" value="F18B13.24 PROTEIN"/>
    <property type="match status" value="1"/>
</dbReference>
<evidence type="ECO:0000313" key="3">
    <source>
        <dbReference type="Proteomes" id="UP001595444"/>
    </source>
</evidence>
<dbReference type="Gene3D" id="3.10.180.10">
    <property type="entry name" value="2,3-Dihydroxybiphenyl 1,2-Dioxygenase, domain 1"/>
    <property type="match status" value="1"/>
</dbReference>
<reference evidence="3" key="1">
    <citation type="journal article" date="2019" name="Int. J. Syst. Evol. Microbiol.">
        <title>The Global Catalogue of Microorganisms (GCM) 10K type strain sequencing project: providing services to taxonomists for standard genome sequencing and annotation.</title>
        <authorList>
            <consortium name="The Broad Institute Genomics Platform"/>
            <consortium name="The Broad Institute Genome Sequencing Center for Infectious Disease"/>
            <person name="Wu L."/>
            <person name="Ma J."/>
        </authorList>
    </citation>
    <scope>NUCLEOTIDE SEQUENCE [LARGE SCALE GENOMIC DNA]</scope>
    <source>
        <strain evidence="3">KCTC 62164</strain>
    </source>
</reference>
<feature type="domain" description="VOC" evidence="1">
    <location>
        <begin position="10"/>
        <end position="129"/>
    </location>
</feature>
<dbReference type="EMBL" id="JBHRSL010000010">
    <property type="protein sequence ID" value="MFC3052838.1"/>
    <property type="molecule type" value="Genomic_DNA"/>
</dbReference>
<keyword evidence="3" id="KW-1185">Reference proteome</keyword>
<name>A0ABV7D6K7_9PROT</name>
<dbReference type="SUPFAM" id="SSF54593">
    <property type="entry name" value="Glyoxalase/Bleomycin resistance protein/Dihydroxybiphenyl dioxygenase"/>
    <property type="match status" value="1"/>
</dbReference>
<sequence length="129" mass="13844">MSKTSALVGTVHHVSFRVDDLDAALEFYEGVLGCTRLYRPEEITVKGAWLQAGDSQVHIMEVPSSSATGTPPDQINPVANHVAFLTSDIDAAEAALKAHGYEVQHGPTTVVKQIFVRDPSGNMIELAPC</sequence>
<dbReference type="RefSeq" id="WP_194213521.1">
    <property type="nucleotide sequence ID" value="NZ_CP061205.1"/>
</dbReference>
<protein>
    <submittedName>
        <fullName evidence="2">VOC family protein</fullName>
    </submittedName>
</protein>
<evidence type="ECO:0000259" key="1">
    <source>
        <dbReference type="PROSITE" id="PS51819"/>
    </source>
</evidence>
<comment type="caution">
    <text evidence="2">The sequence shown here is derived from an EMBL/GenBank/DDBJ whole genome shotgun (WGS) entry which is preliminary data.</text>
</comment>
<dbReference type="Pfam" id="PF00903">
    <property type="entry name" value="Glyoxalase"/>
    <property type="match status" value="1"/>
</dbReference>
<dbReference type="PROSITE" id="PS51819">
    <property type="entry name" value="VOC"/>
    <property type="match status" value="1"/>
</dbReference>
<gene>
    <name evidence="2" type="ORF">ACFOKA_13065</name>
</gene>
<dbReference type="InterPro" id="IPR037523">
    <property type="entry name" value="VOC_core"/>
</dbReference>
<organism evidence="2 3">
    <name type="scientific">Kordiimonas pumila</name>
    <dbReference type="NCBI Taxonomy" id="2161677"/>
    <lineage>
        <taxon>Bacteria</taxon>
        <taxon>Pseudomonadati</taxon>
        <taxon>Pseudomonadota</taxon>
        <taxon>Alphaproteobacteria</taxon>
        <taxon>Kordiimonadales</taxon>
        <taxon>Kordiimonadaceae</taxon>
        <taxon>Kordiimonas</taxon>
    </lineage>
</organism>
<evidence type="ECO:0000313" key="2">
    <source>
        <dbReference type="EMBL" id="MFC3052838.1"/>
    </source>
</evidence>
<proteinExistence type="predicted"/>
<dbReference type="InterPro" id="IPR004360">
    <property type="entry name" value="Glyas_Fos-R_dOase_dom"/>
</dbReference>
<dbReference type="InterPro" id="IPR029068">
    <property type="entry name" value="Glyas_Bleomycin-R_OHBP_Dase"/>
</dbReference>